<dbReference type="PANTHER" id="PTHR43236">
    <property type="entry name" value="ANTITOXIN HIGA1"/>
    <property type="match status" value="1"/>
</dbReference>
<name>A0A9D9DHP8_9FIRM</name>
<evidence type="ECO:0000313" key="2">
    <source>
        <dbReference type="EMBL" id="MBO8426736.1"/>
    </source>
</evidence>
<reference evidence="2" key="1">
    <citation type="submission" date="2020-10" db="EMBL/GenBank/DDBJ databases">
        <authorList>
            <person name="Gilroy R."/>
        </authorList>
    </citation>
    <scope>NUCLEOTIDE SEQUENCE</scope>
    <source>
        <strain evidence="2">17113</strain>
    </source>
</reference>
<evidence type="ECO:0000313" key="3">
    <source>
        <dbReference type="Proteomes" id="UP000823634"/>
    </source>
</evidence>
<accession>A0A9D9DHP8</accession>
<reference evidence="2" key="2">
    <citation type="journal article" date="2021" name="PeerJ">
        <title>Extensive microbial diversity within the chicken gut microbiome revealed by metagenomics and culture.</title>
        <authorList>
            <person name="Gilroy R."/>
            <person name="Ravi A."/>
            <person name="Getino M."/>
            <person name="Pursley I."/>
            <person name="Horton D.L."/>
            <person name="Alikhan N.F."/>
            <person name="Baker D."/>
            <person name="Gharbi K."/>
            <person name="Hall N."/>
            <person name="Watson M."/>
            <person name="Adriaenssens E.M."/>
            <person name="Foster-Nyarko E."/>
            <person name="Jarju S."/>
            <person name="Secka A."/>
            <person name="Antonio M."/>
            <person name="Oren A."/>
            <person name="Chaudhuri R.R."/>
            <person name="La Ragione R."/>
            <person name="Hildebrand F."/>
            <person name="Pallen M.J."/>
        </authorList>
    </citation>
    <scope>NUCLEOTIDE SEQUENCE</scope>
    <source>
        <strain evidence="2">17113</strain>
    </source>
</reference>
<dbReference type="EMBL" id="JADINA010000034">
    <property type="protein sequence ID" value="MBO8426736.1"/>
    <property type="molecule type" value="Genomic_DNA"/>
</dbReference>
<protein>
    <submittedName>
        <fullName evidence="2">ImmA/IrrE family metallo-endopeptidase</fullName>
    </submittedName>
</protein>
<dbReference type="InterPro" id="IPR052345">
    <property type="entry name" value="Rad_response_metalloprotease"/>
</dbReference>
<proteinExistence type="predicted"/>
<gene>
    <name evidence="2" type="ORF">IAC61_05430</name>
</gene>
<dbReference type="Proteomes" id="UP000823634">
    <property type="component" value="Unassembled WGS sequence"/>
</dbReference>
<dbReference type="Gene3D" id="1.10.10.2910">
    <property type="match status" value="1"/>
</dbReference>
<evidence type="ECO:0000259" key="1">
    <source>
        <dbReference type="Pfam" id="PF06114"/>
    </source>
</evidence>
<dbReference type="PANTHER" id="PTHR43236:SF2">
    <property type="entry name" value="BLL0069 PROTEIN"/>
    <property type="match status" value="1"/>
</dbReference>
<comment type="caution">
    <text evidence="2">The sequence shown here is derived from an EMBL/GenBank/DDBJ whole genome shotgun (WGS) entry which is preliminary data.</text>
</comment>
<dbReference type="InterPro" id="IPR010359">
    <property type="entry name" value="IrrE_HExxH"/>
</dbReference>
<feature type="domain" description="IrrE N-terminal-like" evidence="1">
    <location>
        <begin position="58"/>
        <end position="158"/>
    </location>
</feature>
<sequence length="245" mass="27739">MNDDLKLSRQATEARKRLGCDSEGPIDLFGAVRSNPDITLVFYPFKDDIGGLCIPKLDLIAINSKATSGRQHFSLGHELYHYFYGGDSSSIGFRDLSDASGEEKEANAFASLLLMPDYSFAELVNRLTDFPNRAVRLQDVLAIEQHFRVSREAVLTRLCQGGYLEKAQAEPFKKDIVKNAKKYGYPTDLYFPMEKREGAYGKYLKLALELKELGLISEGKYEEYLLDGYREDIVFDENSPEEICD</sequence>
<organism evidence="2 3">
    <name type="scientific">Candidatus Alloenteromonas pullistercoris</name>
    <dbReference type="NCBI Taxonomy" id="2840785"/>
    <lineage>
        <taxon>Bacteria</taxon>
        <taxon>Bacillati</taxon>
        <taxon>Bacillota</taxon>
        <taxon>Bacillota incertae sedis</taxon>
        <taxon>Candidatus Alloenteromonas</taxon>
    </lineage>
</organism>
<dbReference type="Pfam" id="PF06114">
    <property type="entry name" value="Peptidase_M78"/>
    <property type="match status" value="1"/>
</dbReference>
<dbReference type="AlphaFoldDB" id="A0A9D9DHP8"/>